<dbReference type="WBParaSite" id="jg7397">
    <property type="protein sequence ID" value="jg7397"/>
    <property type="gene ID" value="jg7397"/>
</dbReference>
<proteinExistence type="predicted"/>
<keyword evidence="1" id="KW-1185">Reference proteome</keyword>
<dbReference type="Proteomes" id="UP000887574">
    <property type="component" value="Unplaced"/>
</dbReference>
<evidence type="ECO:0000313" key="2">
    <source>
        <dbReference type="WBParaSite" id="jg7397"/>
    </source>
</evidence>
<reference evidence="2" key="1">
    <citation type="submission" date="2022-11" db="UniProtKB">
        <authorList>
            <consortium name="WormBaseParasite"/>
        </authorList>
    </citation>
    <scope>IDENTIFICATION</scope>
</reference>
<evidence type="ECO:0000313" key="1">
    <source>
        <dbReference type="Proteomes" id="UP000887574"/>
    </source>
</evidence>
<sequence length="131" mass="15005">MSMNNKQQGLMGGPWCHCSSASHCSTVQQQMDYQFVFSLFYFLSWWTTAMLQPLELGVDADVKCDRFVQCHQLGRHNKFLQNGRSFVVAVLMQDTVIDLHYDSIFDACPSVAASPISAPMNWECILMRQRM</sequence>
<name>A0A915EJK5_9BILA</name>
<protein>
    <submittedName>
        <fullName evidence="2">Uncharacterized protein</fullName>
    </submittedName>
</protein>
<dbReference type="AlphaFoldDB" id="A0A915EJK5"/>
<organism evidence="1 2">
    <name type="scientific">Ditylenchus dipsaci</name>
    <dbReference type="NCBI Taxonomy" id="166011"/>
    <lineage>
        <taxon>Eukaryota</taxon>
        <taxon>Metazoa</taxon>
        <taxon>Ecdysozoa</taxon>
        <taxon>Nematoda</taxon>
        <taxon>Chromadorea</taxon>
        <taxon>Rhabditida</taxon>
        <taxon>Tylenchina</taxon>
        <taxon>Tylenchomorpha</taxon>
        <taxon>Sphaerularioidea</taxon>
        <taxon>Anguinidae</taxon>
        <taxon>Anguininae</taxon>
        <taxon>Ditylenchus</taxon>
    </lineage>
</organism>
<accession>A0A915EJK5</accession>